<sequence length="235" mass="24639">MSHPLDRAVFNALTTRLAAFATPESDASAVRIDPEVGVFLAAADASAKARAALTALARRHPGAGLVEREDGPMVDVLPEVAVDRRIALVQMTATALTAGGPEVAFAPLTEADAPAMLALATLTRPGPFRSATHRLGPFIGVKRDGELIAMAGRRLRVDGFTELSGVCTHPDHRGRGYAAALSRAVVGEILAAGEAAFLHAFADHDATIAFYRGLGFEVRARMTYTVLAEAEGDEA</sequence>
<dbReference type="CDD" id="cd04301">
    <property type="entry name" value="NAT_SF"/>
    <property type="match status" value="1"/>
</dbReference>
<reference evidence="2" key="1">
    <citation type="submission" date="2022-05" db="EMBL/GenBank/DDBJ databases">
        <title>Brevundimonas albigilva TT17 genome sequence.</title>
        <authorList>
            <person name="Lee K."/>
            <person name="Son H."/>
        </authorList>
    </citation>
    <scope>NUCLEOTIDE SEQUENCE</scope>
    <source>
        <strain evidence="2">TT17</strain>
    </source>
</reference>
<protein>
    <submittedName>
        <fullName evidence="2">GNAT family N-acetyltransferase</fullName>
        <ecNumber evidence="2">2.3.1.-</ecNumber>
    </submittedName>
</protein>
<dbReference type="PROSITE" id="PS51186">
    <property type="entry name" value="GNAT"/>
    <property type="match status" value="1"/>
</dbReference>
<dbReference type="EMBL" id="CP097649">
    <property type="protein sequence ID" value="URI14785.1"/>
    <property type="molecule type" value="Genomic_DNA"/>
</dbReference>
<dbReference type="SUPFAM" id="SSF55729">
    <property type="entry name" value="Acyl-CoA N-acyltransferases (Nat)"/>
    <property type="match status" value="1"/>
</dbReference>
<keyword evidence="2" id="KW-0012">Acyltransferase</keyword>
<dbReference type="RefSeq" id="WP_250201692.1">
    <property type="nucleotide sequence ID" value="NZ_CP097649.1"/>
</dbReference>
<keyword evidence="3" id="KW-1185">Reference proteome</keyword>
<evidence type="ECO:0000259" key="1">
    <source>
        <dbReference type="PROSITE" id="PS51186"/>
    </source>
</evidence>
<organism evidence="2 3">
    <name type="scientific">Brevundimonas albigilva</name>
    <dbReference type="NCBI Taxonomy" id="1312364"/>
    <lineage>
        <taxon>Bacteria</taxon>
        <taxon>Pseudomonadati</taxon>
        <taxon>Pseudomonadota</taxon>
        <taxon>Alphaproteobacteria</taxon>
        <taxon>Caulobacterales</taxon>
        <taxon>Caulobacteraceae</taxon>
        <taxon>Brevundimonas</taxon>
    </lineage>
</organism>
<dbReference type="InterPro" id="IPR000182">
    <property type="entry name" value="GNAT_dom"/>
</dbReference>
<proteinExistence type="predicted"/>
<gene>
    <name evidence="2" type="ORF">M8231_13350</name>
</gene>
<dbReference type="InterPro" id="IPR016181">
    <property type="entry name" value="Acyl_CoA_acyltransferase"/>
</dbReference>
<dbReference type="GO" id="GO:0016746">
    <property type="term" value="F:acyltransferase activity"/>
    <property type="evidence" value="ECO:0007669"/>
    <property type="project" value="UniProtKB-KW"/>
</dbReference>
<dbReference type="Pfam" id="PF08445">
    <property type="entry name" value="FR47"/>
    <property type="match status" value="1"/>
</dbReference>
<evidence type="ECO:0000313" key="2">
    <source>
        <dbReference type="EMBL" id="URI14785.1"/>
    </source>
</evidence>
<feature type="domain" description="N-acetyltransferase" evidence="1">
    <location>
        <begin position="103"/>
        <end position="235"/>
    </location>
</feature>
<accession>A0ABY4SQ27</accession>
<evidence type="ECO:0000313" key="3">
    <source>
        <dbReference type="Proteomes" id="UP001055429"/>
    </source>
</evidence>
<dbReference type="Gene3D" id="3.40.630.30">
    <property type="match status" value="1"/>
</dbReference>
<dbReference type="EC" id="2.3.1.-" evidence="2"/>
<keyword evidence="2" id="KW-0808">Transferase</keyword>
<name>A0ABY4SQ27_9CAUL</name>
<dbReference type="InterPro" id="IPR013653">
    <property type="entry name" value="GCN5-like_dom"/>
</dbReference>
<dbReference type="Proteomes" id="UP001055429">
    <property type="component" value="Chromosome"/>
</dbReference>